<dbReference type="AlphaFoldDB" id="A0A1M6HL86"/>
<protein>
    <recommendedName>
        <fullName evidence="3">Sensory transduction regulator</fullName>
    </recommendedName>
</protein>
<gene>
    <name evidence="1" type="ORF">SAMN02745244_02007</name>
</gene>
<evidence type="ECO:0008006" key="3">
    <source>
        <dbReference type="Google" id="ProtNLM"/>
    </source>
</evidence>
<dbReference type="STRING" id="1123357.SAMN02745244_02007"/>
<dbReference type="OrthoDB" id="3575438at2"/>
<name>A0A1M6HL86_9ACTN</name>
<keyword evidence="2" id="KW-1185">Reference proteome</keyword>
<dbReference type="EMBL" id="FQZG01000033">
    <property type="protein sequence ID" value="SHJ22940.1"/>
    <property type="molecule type" value="Genomic_DNA"/>
</dbReference>
<dbReference type="Proteomes" id="UP000184512">
    <property type="component" value="Unassembled WGS sequence"/>
</dbReference>
<proteinExistence type="predicted"/>
<reference evidence="1 2" key="1">
    <citation type="submission" date="2016-11" db="EMBL/GenBank/DDBJ databases">
        <authorList>
            <person name="Jaros S."/>
            <person name="Januszkiewicz K."/>
            <person name="Wedrychowicz H."/>
        </authorList>
    </citation>
    <scope>NUCLEOTIDE SEQUENCE [LARGE SCALE GENOMIC DNA]</scope>
    <source>
        <strain evidence="1 2">DSM 12906</strain>
    </source>
</reference>
<accession>A0A1M6HL86</accession>
<sequence>MASWEELREFMHSNWSVRDLDERHLQLVFELPSRRAQTVLIEHASNDETDWVKFKSPIGELTEIDLWTAGEKLAQKVVGGLIVEDEYVVVTNALPLSSLGGNEVVETMMRVTMIADELGAALGTESP</sequence>
<evidence type="ECO:0000313" key="2">
    <source>
        <dbReference type="Proteomes" id="UP000184512"/>
    </source>
</evidence>
<dbReference type="RefSeq" id="WP_073187768.1">
    <property type="nucleotide sequence ID" value="NZ_FQZG01000033.1"/>
</dbReference>
<organism evidence="1 2">
    <name type="scientific">Tessaracoccus bendigoensis DSM 12906</name>
    <dbReference type="NCBI Taxonomy" id="1123357"/>
    <lineage>
        <taxon>Bacteria</taxon>
        <taxon>Bacillati</taxon>
        <taxon>Actinomycetota</taxon>
        <taxon>Actinomycetes</taxon>
        <taxon>Propionibacteriales</taxon>
        <taxon>Propionibacteriaceae</taxon>
        <taxon>Tessaracoccus</taxon>
    </lineage>
</organism>
<evidence type="ECO:0000313" key="1">
    <source>
        <dbReference type="EMBL" id="SHJ22940.1"/>
    </source>
</evidence>